<evidence type="ECO:0000256" key="5">
    <source>
        <dbReference type="ARBA" id="ARBA00022694"/>
    </source>
</evidence>
<proteinExistence type="inferred from homology"/>
<keyword evidence="8" id="KW-0067">ATP-binding</keyword>
<evidence type="ECO:0000256" key="4">
    <source>
        <dbReference type="ARBA" id="ARBA00022490"/>
    </source>
</evidence>
<dbReference type="OrthoDB" id="9800307at2"/>
<dbReference type="Gene3D" id="3.40.50.300">
    <property type="entry name" value="P-loop containing nucleotide triphosphate hydrolases"/>
    <property type="match status" value="1"/>
</dbReference>
<comment type="subcellular location">
    <subcellularLocation>
        <location evidence="1">Cytoplasm</location>
    </subcellularLocation>
</comment>
<dbReference type="Proteomes" id="UP000241868">
    <property type="component" value="Unassembled WGS sequence"/>
</dbReference>
<dbReference type="InterPro" id="IPR027417">
    <property type="entry name" value="P-loop_NTPase"/>
</dbReference>
<evidence type="ECO:0000256" key="8">
    <source>
        <dbReference type="ARBA" id="ARBA00022840"/>
    </source>
</evidence>
<evidence type="ECO:0000256" key="9">
    <source>
        <dbReference type="ARBA" id="ARBA00022842"/>
    </source>
</evidence>
<dbReference type="PANTHER" id="PTHR33540">
    <property type="entry name" value="TRNA THREONYLCARBAMOYLADENOSINE BIOSYNTHESIS PROTEIN TSAE"/>
    <property type="match status" value="1"/>
</dbReference>
<protein>
    <recommendedName>
        <fullName evidence="3">tRNA threonylcarbamoyladenosine biosynthesis protein TsaE</fullName>
    </recommendedName>
    <alternativeName>
        <fullName evidence="10">t(6)A37 threonylcarbamoyladenosine biosynthesis protein TsaE</fullName>
    </alternativeName>
</protein>
<sequence>MTDGAGISRFLADEAATLALGASWAKSLNAPLVVYLQGSLGTGKTTFTRGLLHGLGHQGAVKSPTYAIVESYPLAVFTLHHFDLYRFSTPEEWEDAGLDDLFDGQSVCLIEWPQQGGSFTPAADITLSLDHAGHGRTFTVTAHTAQGRKSLEAWLN</sequence>
<name>A0A2P7TZ32_9NEIS</name>
<keyword evidence="6" id="KW-0479">Metal-binding</keyword>
<keyword evidence="9" id="KW-0460">Magnesium</keyword>
<dbReference type="EMBL" id="PXYY01000057">
    <property type="protein sequence ID" value="PSJ79986.1"/>
    <property type="molecule type" value="Genomic_DNA"/>
</dbReference>
<accession>A0A2P7TZ32</accession>
<evidence type="ECO:0000256" key="2">
    <source>
        <dbReference type="ARBA" id="ARBA00007599"/>
    </source>
</evidence>
<dbReference type="GO" id="GO:0046872">
    <property type="term" value="F:metal ion binding"/>
    <property type="evidence" value="ECO:0007669"/>
    <property type="project" value="UniProtKB-KW"/>
</dbReference>
<evidence type="ECO:0000256" key="6">
    <source>
        <dbReference type="ARBA" id="ARBA00022723"/>
    </source>
</evidence>
<reference evidence="11 12" key="1">
    <citation type="submission" date="2018-03" db="EMBL/GenBank/DDBJ databases">
        <title>Neisseria weixii sp. nov., isolated from the intestinal contents of Tibetan Plateau pika (Ochotona curzoniae) in Yushu, Qinghai Province, China.</title>
        <authorList>
            <person name="Gui Z."/>
        </authorList>
    </citation>
    <scope>NUCLEOTIDE SEQUENCE [LARGE SCALE GENOMIC DNA]</scope>
    <source>
        <strain evidence="11 12">ATCC 51483</strain>
    </source>
</reference>
<comment type="similarity">
    <text evidence="2">Belongs to the TsaE family.</text>
</comment>
<keyword evidence="12" id="KW-1185">Reference proteome</keyword>
<dbReference type="Pfam" id="PF02367">
    <property type="entry name" value="TsaE"/>
    <property type="match status" value="1"/>
</dbReference>
<evidence type="ECO:0000256" key="3">
    <source>
        <dbReference type="ARBA" id="ARBA00019010"/>
    </source>
</evidence>
<dbReference type="SUPFAM" id="SSF52540">
    <property type="entry name" value="P-loop containing nucleoside triphosphate hydrolases"/>
    <property type="match status" value="1"/>
</dbReference>
<keyword evidence="11" id="KW-0808">Transferase</keyword>
<evidence type="ECO:0000256" key="1">
    <source>
        <dbReference type="ARBA" id="ARBA00004496"/>
    </source>
</evidence>
<comment type="caution">
    <text evidence="11">The sequence shown here is derived from an EMBL/GenBank/DDBJ whole genome shotgun (WGS) entry which is preliminary data.</text>
</comment>
<keyword evidence="5" id="KW-0819">tRNA processing</keyword>
<dbReference type="NCBIfam" id="TIGR00150">
    <property type="entry name" value="T6A_YjeE"/>
    <property type="match status" value="1"/>
</dbReference>
<keyword evidence="4" id="KW-0963">Cytoplasm</keyword>
<dbReference type="RefSeq" id="WP_106742151.1">
    <property type="nucleotide sequence ID" value="NZ_PXYY01000057.1"/>
</dbReference>
<dbReference type="PANTHER" id="PTHR33540:SF2">
    <property type="entry name" value="TRNA THREONYLCARBAMOYLADENOSINE BIOSYNTHESIS PROTEIN TSAE"/>
    <property type="match status" value="1"/>
</dbReference>
<gene>
    <name evidence="11" type="ORF">C7N83_09015</name>
</gene>
<dbReference type="GO" id="GO:0005524">
    <property type="term" value="F:ATP binding"/>
    <property type="evidence" value="ECO:0007669"/>
    <property type="project" value="UniProtKB-KW"/>
</dbReference>
<dbReference type="GO" id="GO:0005737">
    <property type="term" value="C:cytoplasm"/>
    <property type="evidence" value="ECO:0007669"/>
    <property type="project" value="UniProtKB-SubCell"/>
</dbReference>
<evidence type="ECO:0000256" key="10">
    <source>
        <dbReference type="ARBA" id="ARBA00032441"/>
    </source>
</evidence>
<organism evidence="11 12">
    <name type="scientific">Neisseria iguanae</name>
    <dbReference type="NCBI Taxonomy" id="90242"/>
    <lineage>
        <taxon>Bacteria</taxon>
        <taxon>Pseudomonadati</taxon>
        <taxon>Pseudomonadota</taxon>
        <taxon>Betaproteobacteria</taxon>
        <taxon>Neisseriales</taxon>
        <taxon>Neisseriaceae</taxon>
        <taxon>Neisseria</taxon>
    </lineage>
</organism>
<dbReference type="InterPro" id="IPR003442">
    <property type="entry name" value="T6A_TsaE"/>
</dbReference>
<evidence type="ECO:0000256" key="7">
    <source>
        <dbReference type="ARBA" id="ARBA00022741"/>
    </source>
</evidence>
<dbReference type="AlphaFoldDB" id="A0A2P7TZ32"/>
<dbReference type="GO" id="GO:0002949">
    <property type="term" value="P:tRNA threonylcarbamoyladenosine modification"/>
    <property type="evidence" value="ECO:0007669"/>
    <property type="project" value="InterPro"/>
</dbReference>
<keyword evidence="7" id="KW-0547">Nucleotide-binding</keyword>
<evidence type="ECO:0000313" key="12">
    <source>
        <dbReference type="Proteomes" id="UP000241868"/>
    </source>
</evidence>
<dbReference type="GO" id="GO:0016740">
    <property type="term" value="F:transferase activity"/>
    <property type="evidence" value="ECO:0007669"/>
    <property type="project" value="UniProtKB-KW"/>
</dbReference>
<evidence type="ECO:0000313" key="11">
    <source>
        <dbReference type="EMBL" id="PSJ79986.1"/>
    </source>
</evidence>